<feature type="region of interest" description="Disordered" evidence="1">
    <location>
        <begin position="1"/>
        <end position="32"/>
    </location>
</feature>
<protein>
    <submittedName>
        <fullName evidence="2">Uncharacterized protein</fullName>
    </submittedName>
</protein>
<evidence type="ECO:0000313" key="2">
    <source>
        <dbReference type="Ensembl" id="ENSCCNP00000011969.1"/>
    </source>
</evidence>
<dbReference type="AlphaFoldDB" id="A0A8C0WK05"/>
<evidence type="ECO:0000256" key="1">
    <source>
        <dbReference type="SAM" id="MobiDB-lite"/>
    </source>
</evidence>
<sequence length="97" mass="10733">MSTSFPSFFAGPCMPTHSHGTAGRSTMPEARSYSSMCFQTAKAQEEWLESFSGDKPSLKRGMTRGRKGGREGGRERGRKEGRKEGREKRKEGREGGT</sequence>
<proteinExistence type="predicted"/>
<name>A0A8C0WK05_CASCN</name>
<accession>A0A8C0WK05</accession>
<organism evidence="2">
    <name type="scientific">Castor canadensis</name>
    <name type="common">American beaver</name>
    <dbReference type="NCBI Taxonomy" id="51338"/>
    <lineage>
        <taxon>Eukaryota</taxon>
        <taxon>Metazoa</taxon>
        <taxon>Chordata</taxon>
        <taxon>Craniata</taxon>
        <taxon>Vertebrata</taxon>
        <taxon>Euteleostomi</taxon>
        <taxon>Mammalia</taxon>
        <taxon>Eutheria</taxon>
        <taxon>Euarchontoglires</taxon>
        <taxon>Glires</taxon>
        <taxon>Rodentia</taxon>
        <taxon>Castorimorpha</taxon>
        <taxon>Castoridae</taxon>
        <taxon>Castor</taxon>
    </lineage>
</organism>
<feature type="compositionally biased region" description="Basic and acidic residues" evidence="1">
    <location>
        <begin position="68"/>
        <end position="97"/>
    </location>
</feature>
<reference evidence="2" key="1">
    <citation type="submission" date="2023-09" db="UniProtKB">
        <authorList>
            <consortium name="Ensembl"/>
        </authorList>
    </citation>
    <scope>IDENTIFICATION</scope>
</reference>
<feature type="region of interest" description="Disordered" evidence="1">
    <location>
        <begin position="48"/>
        <end position="97"/>
    </location>
</feature>
<dbReference type="Ensembl" id="ENSCCNT00000015695.1">
    <property type="protein sequence ID" value="ENSCCNP00000011969.1"/>
    <property type="gene ID" value="ENSCCNG00000012437.1"/>
</dbReference>